<keyword evidence="4 9" id="KW-0238">DNA-binding</keyword>
<dbReference type="InterPro" id="IPR001789">
    <property type="entry name" value="Sig_transdc_resp-reg_receiver"/>
</dbReference>
<dbReference type="InterPro" id="IPR025944">
    <property type="entry name" value="Sigma_54_int_dom_CS"/>
</dbReference>
<dbReference type="EMBL" id="QRDQ01000011">
    <property type="protein sequence ID" value="RED22209.1"/>
    <property type="molecule type" value="Genomic_DNA"/>
</dbReference>
<dbReference type="PANTHER" id="PTHR32071">
    <property type="entry name" value="TRANSCRIPTIONAL REGULATORY PROTEIN"/>
    <property type="match status" value="1"/>
</dbReference>
<sequence length="497" mass="56251">MLKSTFLFEELILKPIPLLKIFCAESKKESDFKPKFVHQNTNSVLAYLQMTHKILIIDDEEKLRSLLARIIKSEGFEVIEAKDLKSGFKKLEQTDIDVVLCDVKLPDGNGVDFLQNIKGSFPLTEVILLTAFGNIPDGVQAMKNGAFDYIVKGDDNDKIIPLLYKAVEKVHLQKKVQQLEKRINDKYSFSTIVGKSKGIEQVIDLAQKVAKTDSTVLLTGETGTGKEVFAQAIHENSNRVGKSFVALNCSTFTKEILESELFGHKQGAFTGAVKDKKGFIEEANGGTLFLDEIGEMPIDLQAKLLRVLETSEYIPVGDTTPKKSNFRLIAATNRDLKTESDEHRFRSDLYFRLNIFEIKLPSLRERIKDIAVLTHHFVKQFSEKTNKKTLKISDDFLQKLENYSWPGNIRELKNIIERSVILSSGDTLTSDVLPYEMQHQAEKSAKSMSAFSMQSVEKLHIQKVLNYTKGNKAETSRLLEIGIATLYRKLEEYNIQS</sequence>
<dbReference type="Gene3D" id="3.40.50.2300">
    <property type="match status" value="1"/>
</dbReference>
<dbReference type="Gene3D" id="3.40.50.300">
    <property type="entry name" value="P-loop containing nucleotide triphosphate hydrolases"/>
    <property type="match status" value="1"/>
</dbReference>
<dbReference type="Pfam" id="PF00072">
    <property type="entry name" value="Response_reg"/>
    <property type="match status" value="1"/>
</dbReference>
<feature type="modified residue" description="4-aspartylphosphate" evidence="6">
    <location>
        <position position="102"/>
    </location>
</feature>
<dbReference type="Gene3D" id="1.10.10.60">
    <property type="entry name" value="Homeodomain-like"/>
    <property type="match status" value="1"/>
</dbReference>
<reference evidence="9 10" key="1">
    <citation type="submission" date="2018-07" db="EMBL/GenBank/DDBJ databases">
        <title>Genomic Encyclopedia of Archaeal and Bacterial Type Strains, Phase II (KMG-II): from individual species to whole genera.</title>
        <authorList>
            <person name="Goeker M."/>
        </authorList>
    </citation>
    <scope>NUCLEOTIDE SEQUENCE [LARGE SCALE GENOMIC DNA]</scope>
    <source>
        <strain evidence="9 10">DSM 25795</strain>
    </source>
</reference>
<dbReference type="PROSITE" id="PS50110">
    <property type="entry name" value="RESPONSE_REGULATORY"/>
    <property type="match status" value="1"/>
</dbReference>
<keyword evidence="3" id="KW-0805">Transcription regulation</keyword>
<dbReference type="SUPFAM" id="SSF46689">
    <property type="entry name" value="Homeodomain-like"/>
    <property type="match status" value="1"/>
</dbReference>
<evidence type="ECO:0000256" key="3">
    <source>
        <dbReference type="ARBA" id="ARBA00023015"/>
    </source>
</evidence>
<dbReference type="PROSITE" id="PS00676">
    <property type="entry name" value="SIGMA54_INTERACT_2"/>
    <property type="match status" value="1"/>
</dbReference>
<dbReference type="GO" id="GO:0000160">
    <property type="term" value="P:phosphorelay signal transduction system"/>
    <property type="evidence" value="ECO:0007669"/>
    <property type="project" value="InterPro"/>
</dbReference>
<feature type="domain" description="Sigma-54 factor interaction" evidence="7">
    <location>
        <begin position="192"/>
        <end position="421"/>
    </location>
</feature>
<evidence type="ECO:0000256" key="2">
    <source>
        <dbReference type="ARBA" id="ARBA00022840"/>
    </source>
</evidence>
<accession>A0A3D9FPQ6</accession>
<dbReference type="Pfam" id="PF00158">
    <property type="entry name" value="Sigma54_activat"/>
    <property type="match status" value="1"/>
</dbReference>
<dbReference type="AlphaFoldDB" id="A0A3D9FPQ6"/>
<keyword evidence="2" id="KW-0067">ATP-binding</keyword>
<protein>
    <submittedName>
        <fullName evidence="9">DNA-binding NtrC family response regulator</fullName>
    </submittedName>
</protein>
<dbReference type="Proteomes" id="UP000257004">
    <property type="component" value="Unassembled WGS sequence"/>
</dbReference>
<name>A0A3D9FPQ6_9FLAO</name>
<dbReference type="InterPro" id="IPR025943">
    <property type="entry name" value="Sigma_54_int_dom_ATP-bd_2"/>
</dbReference>
<dbReference type="CDD" id="cd00156">
    <property type="entry name" value="REC"/>
    <property type="match status" value="1"/>
</dbReference>
<evidence type="ECO:0000256" key="4">
    <source>
        <dbReference type="ARBA" id="ARBA00023125"/>
    </source>
</evidence>
<keyword evidence="5" id="KW-0804">Transcription</keyword>
<dbReference type="Pfam" id="PF25601">
    <property type="entry name" value="AAA_lid_14"/>
    <property type="match status" value="1"/>
</dbReference>
<feature type="domain" description="Response regulatory" evidence="8">
    <location>
        <begin position="53"/>
        <end position="167"/>
    </location>
</feature>
<proteinExistence type="predicted"/>
<dbReference type="InterPro" id="IPR025662">
    <property type="entry name" value="Sigma_54_int_dom_ATP-bd_1"/>
</dbReference>
<keyword evidence="1" id="KW-0547">Nucleotide-binding</keyword>
<dbReference type="GO" id="GO:0006355">
    <property type="term" value="P:regulation of DNA-templated transcription"/>
    <property type="evidence" value="ECO:0007669"/>
    <property type="project" value="InterPro"/>
</dbReference>
<dbReference type="GO" id="GO:0043565">
    <property type="term" value="F:sequence-specific DNA binding"/>
    <property type="evidence" value="ECO:0007669"/>
    <property type="project" value="InterPro"/>
</dbReference>
<keyword evidence="6" id="KW-0597">Phosphoprotein</keyword>
<dbReference type="SUPFAM" id="SSF52540">
    <property type="entry name" value="P-loop containing nucleoside triphosphate hydrolases"/>
    <property type="match status" value="1"/>
</dbReference>
<dbReference type="SUPFAM" id="SSF52172">
    <property type="entry name" value="CheY-like"/>
    <property type="match status" value="1"/>
</dbReference>
<organism evidence="9 10">
    <name type="scientific">Flavobacterium cutihirudinis</name>
    <dbReference type="NCBI Taxonomy" id="1265740"/>
    <lineage>
        <taxon>Bacteria</taxon>
        <taxon>Pseudomonadati</taxon>
        <taxon>Bacteroidota</taxon>
        <taxon>Flavobacteriia</taxon>
        <taxon>Flavobacteriales</taxon>
        <taxon>Flavobacteriaceae</taxon>
        <taxon>Flavobacterium</taxon>
    </lineage>
</organism>
<evidence type="ECO:0000256" key="5">
    <source>
        <dbReference type="ARBA" id="ARBA00023163"/>
    </source>
</evidence>
<dbReference type="CDD" id="cd00009">
    <property type="entry name" value="AAA"/>
    <property type="match status" value="1"/>
</dbReference>
<dbReference type="InterPro" id="IPR002197">
    <property type="entry name" value="HTH_Fis"/>
</dbReference>
<dbReference type="SMART" id="SM00448">
    <property type="entry name" value="REC"/>
    <property type="match status" value="1"/>
</dbReference>
<evidence type="ECO:0000256" key="6">
    <source>
        <dbReference type="PROSITE-ProRule" id="PRU00169"/>
    </source>
</evidence>
<evidence type="ECO:0000256" key="1">
    <source>
        <dbReference type="ARBA" id="ARBA00022741"/>
    </source>
</evidence>
<evidence type="ECO:0000313" key="9">
    <source>
        <dbReference type="EMBL" id="RED22209.1"/>
    </source>
</evidence>
<dbReference type="FunFam" id="3.40.50.300:FF:000006">
    <property type="entry name" value="DNA-binding transcriptional regulator NtrC"/>
    <property type="match status" value="1"/>
</dbReference>
<dbReference type="Pfam" id="PF02954">
    <property type="entry name" value="HTH_8"/>
    <property type="match status" value="1"/>
</dbReference>
<evidence type="ECO:0000259" key="7">
    <source>
        <dbReference type="PROSITE" id="PS50045"/>
    </source>
</evidence>
<dbReference type="Gene3D" id="1.10.8.60">
    <property type="match status" value="1"/>
</dbReference>
<comment type="caution">
    <text evidence="9">The sequence shown here is derived from an EMBL/GenBank/DDBJ whole genome shotgun (WGS) entry which is preliminary data.</text>
</comment>
<evidence type="ECO:0000313" key="10">
    <source>
        <dbReference type="Proteomes" id="UP000257004"/>
    </source>
</evidence>
<keyword evidence="10" id="KW-1185">Reference proteome</keyword>
<dbReference type="InterPro" id="IPR003593">
    <property type="entry name" value="AAA+_ATPase"/>
</dbReference>
<dbReference type="InterPro" id="IPR027417">
    <property type="entry name" value="P-loop_NTPase"/>
</dbReference>
<dbReference type="InterPro" id="IPR002078">
    <property type="entry name" value="Sigma_54_int"/>
</dbReference>
<dbReference type="PROSITE" id="PS00675">
    <property type="entry name" value="SIGMA54_INTERACT_1"/>
    <property type="match status" value="1"/>
</dbReference>
<gene>
    <name evidence="9" type="ORF">BD847_3718</name>
</gene>
<evidence type="ECO:0000259" key="8">
    <source>
        <dbReference type="PROSITE" id="PS50110"/>
    </source>
</evidence>
<dbReference type="GO" id="GO:0005524">
    <property type="term" value="F:ATP binding"/>
    <property type="evidence" value="ECO:0007669"/>
    <property type="project" value="UniProtKB-KW"/>
</dbReference>
<dbReference type="PROSITE" id="PS50045">
    <property type="entry name" value="SIGMA54_INTERACT_4"/>
    <property type="match status" value="1"/>
</dbReference>
<dbReference type="InterPro" id="IPR009057">
    <property type="entry name" value="Homeodomain-like_sf"/>
</dbReference>
<dbReference type="InterPro" id="IPR058031">
    <property type="entry name" value="AAA_lid_NorR"/>
</dbReference>
<dbReference type="PANTHER" id="PTHR32071:SF121">
    <property type="entry name" value="SIGMA L-DEPENDENT TRANSCRIPTIONAL REGULATOR YQIR-RELATED"/>
    <property type="match status" value="1"/>
</dbReference>
<dbReference type="InterPro" id="IPR011006">
    <property type="entry name" value="CheY-like_superfamily"/>
</dbReference>
<dbReference type="SMART" id="SM00382">
    <property type="entry name" value="AAA"/>
    <property type="match status" value="1"/>
</dbReference>
<dbReference type="PROSITE" id="PS00688">
    <property type="entry name" value="SIGMA54_INTERACT_3"/>
    <property type="match status" value="1"/>
</dbReference>